<reference evidence="2" key="1">
    <citation type="submission" date="2019-09" db="EMBL/GenBank/DDBJ databases">
        <title>Distinct polysaccharide growth profiles of human intestinal Prevotella copri isolates.</title>
        <authorList>
            <person name="Fehlner-Peach H."/>
            <person name="Magnabosco C."/>
            <person name="Raghavan V."/>
            <person name="Scher J.U."/>
            <person name="Tett A."/>
            <person name="Cox L.M."/>
            <person name="Gottsegen C."/>
            <person name="Watters A."/>
            <person name="Wiltshire- Gordon J.D."/>
            <person name="Segata N."/>
            <person name="Bonneau R."/>
            <person name="Littman D.R."/>
        </authorList>
    </citation>
    <scope>NUCLEOTIDE SEQUENCE [LARGE SCALE GENOMIC DNA]</scope>
    <source>
        <strain evidence="2">iAQ1179</strain>
    </source>
</reference>
<comment type="caution">
    <text evidence="1">The sequence shown here is derived from an EMBL/GenBank/DDBJ whole genome shotgun (WGS) entry which is preliminary data.</text>
</comment>
<accession>A0AA90ZIN2</accession>
<dbReference type="RefSeq" id="WP_153127653.1">
    <property type="nucleotide sequence ID" value="NZ_VZCW01000030.1"/>
</dbReference>
<name>A0AA90ZIN2_9BACT</name>
<proteinExistence type="predicted"/>
<gene>
    <name evidence="1" type="ORF">F7D95_01150</name>
</gene>
<organism evidence="1 2">
    <name type="scientific">Segatella copri</name>
    <dbReference type="NCBI Taxonomy" id="165179"/>
    <lineage>
        <taxon>Bacteria</taxon>
        <taxon>Pseudomonadati</taxon>
        <taxon>Bacteroidota</taxon>
        <taxon>Bacteroidia</taxon>
        <taxon>Bacteroidales</taxon>
        <taxon>Prevotellaceae</taxon>
        <taxon>Segatella</taxon>
    </lineage>
</organism>
<dbReference type="EMBL" id="VZCW01000030">
    <property type="protein sequence ID" value="MQN11447.1"/>
    <property type="molecule type" value="Genomic_DNA"/>
</dbReference>
<evidence type="ECO:0000313" key="1">
    <source>
        <dbReference type="EMBL" id="MQN11447.1"/>
    </source>
</evidence>
<sequence>MKTLKEVYAEANNYAPDNEALRDAFVNGARFMATGKYYKEKPMFPKDEVKSVALRLPVAFDGSIVIPTFQDFWDAYAYKKGRKKAEEKWNRMKPHEQILCMQAVPAYVANTVIPGSVSDGSRKQYRMHPLTYLNGARWEDEIYPVQSNEQQRANNLAAKAARILGSDYQG</sequence>
<dbReference type="Proteomes" id="UP000442105">
    <property type="component" value="Unassembled WGS sequence"/>
</dbReference>
<evidence type="ECO:0000313" key="2">
    <source>
        <dbReference type="Proteomes" id="UP000442105"/>
    </source>
</evidence>
<protein>
    <submittedName>
        <fullName evidence="1">Uncharacterized protein</fullName>
    </submittedName>
</protein>
<dbReference type="AlphaFoldDB" id="A0AA90ZIN2"/>